<protein>
    <submittedName>
        <fullName evidence="1">Uncharacterized protein</fullName>
    </submittedName>
</protein>
<evidence type="ECO:0000313" key="1">
    <source>
        <dbReference type="EMBL" id="KZT18275.1"/>
    </source>
</evidence>
<reference evidence="1 2" key="1">
    <citation type="journal article" date="2016" name="Mol. Biol. Evol.">
        <title>Comparative Genomics of Early-Diverging Mushroom-Forming Fungi Provides Insights into the Origins of Lignocellulose Decay Capabilities.</title>
        <authorList>
            <person name="Nagy L.G."/>
            <person name="Riley R."/>
            <person name="Tritt A."/>
            <person name="Adam C."/>
            <person name="Daum C."/>
            <person name="Floudas D."/>
            <person name="Sun H."/>
            <person name="Yadav J.S."/>
            <person name="Pangilinan J."/>
            <person name="Larsson K.H."/>
            <person name="Matsuura K."/>
            <person name="Barry K."/>
            <person name="Labutti K."/>
            <person name="Kuo R."/>
            <person name="Ohm R.A."/>
            <person name="Bhattacharya S.S."/>
            <person name="Shirouzu T."/>
            <person name="Yoshinaga Y."/>
            <person name="Martin F.M."/>
            <person name="Grigoriev I.V."/>
            <person name="Hibbett D.S."/>
        </authorList>
    </citation>
    <scope>NUCLEOTIDE SEQUENCE [LARGE SCALE GENOMIC DNA]</scope>
    <source>
        <strain evidence="1 2">HHB14362 ss-1</strain>
    </source>
</reference>
<gene>
    <name evidence="1" type="ORF">NEOLEDRAFT_192856</name>
</gene>
<organism evidence="1 2">
    <name type="scientific">Neolentinus lepideus HHB14362 ss-1</name>
    <dbReference type="NCBI Taxonomy" id="1314782"/>
    <lineage>
        <taxon>Eukaryota</taxon>
        <taxon>Fungi</taxon>
        <taxon>Dikarya</taxon>
        <taxon>Basidiomycota</taxon>
        <taxon>Agaricomycotina</taxon>
        <taxon>Agaricomycetes</taxon>
        <taxon>Gloeophyllales</taxon>
        <taxon>Gloeophyllaceae</taxon>
        <taxon>Neolentinus</taxon>
    </lineage>
</organism>
<keyword evidence="2" id="KW-1185">Reference proteome</keyword>
<proteinExistence type="predicted"/>
<name>A0A165MFN4_9AGAM</name>
<sequence>MLPTGQQRRDIVLDIGNHMHASPLDDRPATSPRAVAATTLTRSAALPAWSCLPDYHAVYHKHWLVNRLGDVRSTRIEYQLGDAFRTFTRQELPVILSRLSIVLRQSCPSVYYRNAPHFSIACRFPTYNYQSVLQSTLASALCSAASPRHTILLKKLNDSFRMPRDVSTTLKTFRTTGDQRQR</sequence>
<evidence type="ECO:0000313" key="2">
    <source>
        <dbReference type="Proteomes" id="UP000076761"/>
    </source>
</evidence>
<dbReference type="AlphaFoldDB" id="A0A165MFN4"/>
<dbReference type="EMBL" id="KV425692">
    <property type="protein sequence ID" value="KZT18275.1"/>
    <property type="molecule type" value="Genomic_DNA"/>
</dbReference>
<dbReference type="Proteomes" id="UP000076761">
    <property type="component" value="Unassembled WGS sequence"/>
</dbReference>
<dbReference type="InParanoid" id="A0A165MFN4"/>
<accession>A0A165MFN4</accession>